<dbReference type="SUPFAM" id="SSF51905">
    <property type="entry name" value="FAD/NAD(P)-binding domain"/>
    <property type="match status" value="1"/>
</dbReference>
<dbReference type="KEGG" id="ccos:Pan44_04260"/>
<sequence>MNVDSTVTAEVAAGRLWDVVVVGAGPAGCMTARELARAGCAVLLLEAKTFPRPKVCGGCINHRTVELLNQRGLGSLVPESGAVALHEFRIQLPYWAPRYRLPGGWSLTRARFDSLLVRSAIASGVSYLDEATGKLDDASEADWRTVRFERAGSSFAVRARIVVCAEGLSRSSMRHDPEFDVHISNDAFVGAGVVVDATAVPKLLKEQAPAGTVTMAVGTGGYVGVAQAELGQFSLGAAIRPAVVKREGSLGAAVVRLLRDSGLAGFPELAELAWHGTPLLKSNPSQRSGSRVFLVGDAAGYVEPFTGEGMAWAIEGGLSLAPIARAGASRWSDDLQRQWNDVYHRRIRRSQWICRGFLQALHRPGLGRITAAVFKRFPKAADRIIATINQPARSAGNGLHE</sequence>
<keyword evidence="3" id="KW-1185">Reference proteome</keyword>
<reference evidence="2 3" key="1">
    <citation type="submission" date="2019-02" db="EMBL/GenBank/DDBJ databases">
        <title>Deep-cultivation of Planctomycetes and their phenomic and genomic characterization uncovers novel biology.</title>
        <authorList>
            <person name="Wiegand S."/>
            <person name="Jogler M."/>
            <person name="Boedeker C."/>
            <person name="Pinto D."/>
            <person name="Vollmers J."/>
            <person name="Rivas-Marin E."/>
            <person name="Kohn T."/>
            <person name="Peeters S.H."/>
            <person name="Heuer A."/>
            <person name="Rast P."/>
            <person name="Oberbeckmann S."/>
            <person name="Bunk B."/>
            <person name="Jeske O."/>
            <person name="Meyerdierks A."/>
            <person name="Storesund J.E."/>
            <person name="Kallscheuer N."/>
            <person name="Luecker S."/>
            <person name="Lage O.M."/>
            <person name="Pohl T."/>
            <person name="Merkel B.J."/>
            <person name="Hornburger P."/>
            <person name="Mueller R.-W."/>
            <person name="Bruemmer F."/>
            <person name="Labrenz M."/>
            <person name="Spormann A.M."/>
            <person name="Op den Camp H."/>
            <person name="Overmann J."/>
            <person name="Amann R."/>
            <person name="Jetten M.S.M."/>
            <person name="Mascher T."/>
            <person name="Medema M.H."/>
            <person name="Devos D.P."/>
            <person name="Kaster A.-K."/>
            <person name="Ovreas L."/>
            <person name="Rohde M."/>
            <person name="Galperin M.Y."/>
            <person name="Jogler C."/>
        </authorList>
    </citation>
    <scope>NUCLEOTIDE SEQUENCE [LARGE SCALE GENOMIC DNA]</scope>
    <source>
        <strain evidence="2 3">Pan44</strain>
    </source>
</reference>
<dbReference type="AlphaFoldDB" id="A0A517S8G1"/>
<dbReference type="Pfam" id="PF01494">
    <property type="entry name" value="FAD_binding_3"/>
    <property type="match status" value="1"/>
</dbReference>
<dbReference type="EMBL" id="CP036271">
    <property type="protein sequence ID" value="QDT52415.1"/>
    <property type="molecule type" value="Genomic_DNA"/>
</dbReference>
<protein>
    <recommendedName>
        <fullName evidence="1">FAD-binding domain-containing protein</fullName>
    </recommendedName>
</protein>
<dbReference type="InParanoid" id="A0A517S8G1"/>
<gene>
    <name evidence="2" type="ORF">Pan44_04260</name>
</gene>
<dbReference type="Gene3D" id="3.50.50.60">
    <property type="entry name" value="FAD/NAD(P)-binding domain"/>
    <property type="match status" value="1"/>
</dbReference>
<feature type="domain" description="FAD-binding" evidence="1">
    <location>
        <begin position="18"/>
        <end position="320"/>
    </location>
</feature>
<evidence type="ECO:0000313" key="2">
    <source>
        <dbReference type="EMBL" id="QDT52415.1"/>
    </source>
</evidence>
<evidence type="ECO:0000313" key="3">
    <source>
        <dbReference type="Proteomes" id="UP000315700"/>
    </source>
</evidence>
<organism evidence="2 3">
    <name type="scientific">Caulifigura coniformis</name>
    <dbReference type="NCBI Taxonomy" id="2527983"/>
    <lineage>
        <taxon>Bacteria</taxon>
        <taxon>Pseudomonadati</taxon>
        <taxon>Planctomycetota</taxon>
        <taxon>Planctomycetia</taxon>
        <taxon>Planctomycetales</taxon>
        <taxon>Planctomycetaceae</taxon>
        <taxon>Caulifigura</taxon>
    </lineage>
</organism>
<dbReference type="OrthoDB" id="9806565at2"/>
<dbReference type="PANTHER" id="PTHR42685:SF22">
    <property type="entry name" value="CONDITIONED MEDIUM FACTOR RECEPTOR 1"/>
    <property type="match status" value="1"/>
</dbReference>
<dbReference type="PANTHER" id="PTHR42685">
    <property type="entry name" value="GERANYLGERANYL DIPHOSPHATE REDUCTASE"/>
    <property type="match status" value="1"/>
</dbReference>
<dbReference type="Proteomes" id="UP000315700">
    <property type="component" value="Chromosome"/>
</dbReference>
<dbReference type="RefSeq" id="WP_145026753.1">
    <property type="nucleotide sequence ID" value="NZ_CP036271.1"/>
</dbReference>
<dbReference type="InterPro" id="IPR050407">
    <property type="entry name" value="Geranylgeranyl_reductase"/>
</dbReference>
<proteinExistence type="predicted"/>
<dbReference type="InterPro" id="IPR002938">
    <property type="entry name" value="FAD-bd"/>
</dbReference>
<dbReference type="InterPro" id="IPR036188">
    <property type="entry name" value="FAD/NAD-bd_sf"/>
</dbReference>
<accession>A0A517S8G1</accession>
<evidence type="ECO:0000259" key="1">
    <source>
        <dbReference type="Pfam" id="PF01494"/>
    </source>
</evidence>
<name>A0A517S8G1_9PLAN</name>
<dbReference type="PRINTS" id="PR00420">
    <property type="entry name" value="RNGMNOXGNASE"/>
</dbReference>
<dbReference type="GO" id="GO:0071949">
    <property type="term" value="F:FAD binding"/>
    <property type="evidence" value="ECO:0007669"/>
    <property type="project" value="InterPro"/>
</dbReference>